<dbReference type="Proteomes" id="UP000640725">
    <property type="component" value="Unassembled WGS sequence"/>
</dbReference>
<comment type="caution">
    <text evidence="1">The sequence shown here is derived from an EMBL/GenBank/DDBJ whole genome shotgun (WGS) entry which is preliminary data.</text>
</comment>
<protein>
    <recommendedName>
        <fullName evidence="3">YkgJ family cysteine cluster protein</fullName>
    </recommendedName>
</protein>
<evidence type="ECO:0000313" key="1">
    <source>
        <dbReference type="EMBL" id="MBE9144083.1"/>
    </source>
</evidence>
<gene>
    <name evidence="1" type="ORF">IQ236_12745</name>
</gene>
<reference evidence="1 2" key="1">
    <citation type="submission" date="2020-10" db="EMBL/GenBank/DDBJ databases">
        <authorList>
            <person name="Castelo-Branco R."/>
            <person name="Eusebio N."/>
            <person name="Adriana R."/>
            <person name="Vieira A."/>
            <person name="Brugerolle De Fraissinette N."/>
            <person name="Rezende De Castro R."/>
            <person name="Schneider M.P."/>
            <person name="Vasconcelos V."/>
            <person name="Leao P.N."/>
        </authorList>
    </citation>
    <scope>NUCLEOTIDE SEQUENCE [LARGE SCALE GENOMIC DNA]</scope>
    <source>
        <strain evidence="1 2">LEGE 06226</strain>
    </source>
</reference>
<name>A0ABR9UC97_9CYAN</name>
<accession>A0ABR9UC97</accession>
<dbReference type="RefSeq" id="WP_193869606.1">
    <property type="nucleotide sequence ID" value="NZ_JADEWU010000025.1"/>
</dbReference>
<proteinExistence type="predicted"/>
<evidence type="ECO:0008006" key="3">
    <source>
        <dbReference type="Google" id="ProtNLM"/>
    </source>
</evidence>
<keyword evidence="2" id="KW-1185">Reference proteome</keyword>
<dbReference type="EMBL" id="JADEWU010000025">
    <property type="protein sequence ID" value="MBE9144083.1"/>
    <property type="molecule type" value="Genomic_DNA"/>
</dbReference>
<sequence>MNQAQQKLLNIEERIEVRVQDIRASRDWWPCRRGCAQCCRQLAQPLELSLQEWVRIDEAVAALPVPIRTEIEQKITQLLFN</sequence>
<evidence type="ECO:0000313" key="2">
    <source>
        <dbReference type="Proteomes" id="UP000640725"/>
    </source>
</evidence>
<organism evidence="1 2">
    <name type="scientific">Planktothrix mougeotii LEGE 06226</name>
    <dbReference type="NCBI Taxonomy" id="1828728"/>
    <lineage>
        <taxon>Bacteria</taxon>
        <taxon>Bacillati</taxon>
        <taxon>Cyanobacteriota</taxon>
        <taxon>Cyanophyceae</taxon>
        <taxon>Oscillatoriophycideae</taxon>
        <taxon>Oscillatoriales</taxon>
        <taxon>Microcoleaceae</taxon>
        <taxon>Planktothrix</taxon>
    </lineage>
</organism>